<gene>
    <name evidence="1" type="ORF">FC699_33300</name>
</gene>
<dbReference type="Pfam" id="PF13289">
    <property type="entry name" value="SIR2_2"/>
    <property type="match status" value="1"/>
</dbReference>
<reference evidence="1 2" key="1">
    <citation type="journal article" date="2019" name="Environ. Microbiol.">
        <title>An active ?-lactamase is a part of an orchestrated cell wall stress resistance network of Bacillus subtilis and related rhizosphere species.</title>
        <authorList>
            <person name="Bucher T."/>
            <person name="Keren-Paz A."/>
            <person name="Hausser J."/>
            <person name="Olender T."/>
            <person name="Cytryn E."/>
            <person name="Kolodkin-Gal I."/>
        </authorList>
    </citation>
    <scope>NUCLEOTIDE SEQUENCE [LARGE SCALE GENOMIC DNA]</scope>
    <source>
        <strain evidence="1 2">I5</strain>
    </source>
</reference>
<name>A0A4U3A4I5_9BACI</name>
<proteinExistence type="predicted"/>
<feature type="non-terminal residue" evidence="1">
    <location>
        <position position="109"/>
    </location>
</feature>
<sequence length="109" mass="12560">NIEQEKEALILTDGDFGRAYLTEGWARRFLVDLFSNYTVLFVGYSHNDPVMKYLATGLPPSTRRYAFVAQGENTYHWEHLGIRPIVYPNKGNNHQSLVKAVKRWAELMG</sequence>
<evidence type="ECO:0000313" key="2">
    <source>
        <dbReference type="Proteomes" id="UP000305222"/>
    </source>
</evidence>
<evidence type="ECO:0000313" key="1">
    <source>
        <dbReference type="EMBL" id="TKI82082.1"/>
    </source>
</evidence>
<protein>
    <submittedName>
        <fullName evidence="1">Protein deacetylase</fullName>
    </submittedName>
</protein>
<organism evidence="1 2">
    <name type="scientific">Bacillus wiedmannii</name>
    <dbReference type="NCBI Taxonomy" id="1890302"/>
    <lineage>
        <taxon>Bacteria</taxon>
        <taxon>Bacillati</taxon>
        <taxon>Bacillota</taxon>
        <taxon>Bacilli</taxon>
        <taxon>Bacillales</taxon>
        <taxon>Bacillaceae</taxon>
        <taxon>Bacillus</taxon>
        <taxon>Bacillus cereus group</taxon>
    </lineage>
</organism>
<dbReference type="Proteomes" id="UP000305222">
    <property type="component" value="Unassembled WGS sequence"/>
</dbReference>
<dbReference type="EMBL" id="SZON01003075">
    <property type="protein sequence ID" value="TKI82082.1"/>
    <property type="molecule type" value="Genomic_DNA"/>
</dbReference>
<dbReference type="AlphaFoldDB" id="A0A4U3A4I5"/>
<comment type="caution">
    <text evidence="1">The sequence shown here is derived from an EMBL/GenBank/DDBJ whole genome shotgun (WGS) entry which is preliminary data.</text>
</comment>
<accession>A0A4U3A4I5</accession>
<feature type="non-terminal residue" evidence="1">
    <location>
        <position position="1"/>
    </location>
</feature>